<protein>
    <submittedName>
        <fullName evidence="2">Uncharacterized protein</fullName>
    </submittedName>
</protein>
<sequence>MNKCSMAKIKPKTLLAQSKQKKGPTQIGATTIITYIVLGALVVSSVYYALKYWQNRGPAAEGFVGN</sequence>
<keyword evidence="1" id="KW-0472">Membrane</keyword>
<dbReference type="Proteomes" id="UP000006038">
    <property type="component" value="Chromosome 1"/>
</dbReference>
<keyword evidence="1" id="KW-1133">Transmembrane helix</keyword>
<dbReference type="EnsemblPlants" id="OB01G19920.1">
    <property type="protein sequence ID" value="OB01G19920.1"/>
    <property type="gene ID" value="OB01G19920"/>
</dbReference>
<dbReference type="OMA" id="CIMAKIK"/>
<reference evidence="2" key="1">
    <citation type="journal article" date="2013" name="Nat. Commun.">
        <title>Whole-genome sequencing of Oryza brachyantha reveals mechanisms underlying Oryza genome evolution.</title>
        <authorList>
            <person name="Chen J."/>
            <person name="Huang Q."/>
            <person name="Gao D."/>
            <person name="Wang J."/>
            <person name="Lang Y."/>
            <person name="Liu T."/>
            <person name="Li B."/>
            <person name="Bai Z."/>
            <person name="Luis Goicoechea J."/>
            <person name="Liang C."/>
            <person name="Chen C."/>
            <person name="Zhang W."/>
            <person name="Sun S."/>
            <person name="Liao Y."/>
            <person name="Zhang X."/>
            <person name="Yang L."/>
            <person name="Song C."/>
            <person name="Wang M."/>
            <person name="Shi J."/>
            <person name="Liu G."/>
            <person name="Liu J."/>
            <person name="Zhou H."/>
            <person name="Zhou W."/>
            <person name="Yu Q."/>
            <person name="An N."/>
            <person name="Chen Y."/>
            <person name="Cai Q."/>
            <person name="Wang B."/>
            <person name="Liu B."/>
            <person name="Min J."/>
            <person name="Huang Y."/>
            <person name="Wu H."/>
            <person name="Li Z."/>
            <person name="Zhang Y."/>
            <person name="Yin Y."/>
            <person name="Song W."/>
            <person name="Jiang J."/>
            <person name="Jackson S.A."/>
            <person name="Wing R.A."/>
            <person name="Wang J."/>
            <person name="Chen M."/>
        </authorList>
    </citation>
    <scope>NUCLEOTIDE SEQUENCE [LARGE SCALE GENOMIC DNA]</scope>
    <source>
        <strain evidence="2">cv. IRGC 101232</strain>
    </source>
</reference>
<accession>J3KYD6</accession>
<dbReference type="STRING" id="4533.J3KYD6"/>
<dbReference type="AlphaFoldDB" id="J3KYD6"/>
<evidence type="ECO:0000313" key="2">
    <source>
        <dbReference type="EnsemblPlants" id="OB01G19920.1"/>
    </source>
</evidence>
<name>J3KYD6_ORYBR</name>
<organism evidence="2">
    <name type="scientific">Oryza brachyantha</name>
    <name type="common">malo sina</name>
    <dbReference type="NCBI Taxonomy" id="4533"/>
    <lineage>
        <taxon>Eukaryota</taxon>
        <taxon>Viridiplantae</taxon>
        <taxon>Streptophyta</taxon>
        <taxon>Embryophyta</taxon>
        <taxon>Tracheophyta</taxon>
        <taxon>Spermatophyta</taxon>
        <taxon>Magnoliopsida</taxon>
        <taxon>Liliopsida</taxon>
        <taxon>Poales</taxon>
        <taxon>Poaceae</taxon>
        <taxon>BOP clade</taxon>
        <taxon>Oryzoideae</taxon>
        <taxon>Oryzeae</taxon>
        <taxon>Oryzinae</taxon>
        <taxon>Oryza</taxon>
    </lineage>
</organism>
<reference evidence="2" key="2">
    <citation type="submission" date="2013-04" db="UniProtKB">
        <authorList>
            <consortium name="EnsemblPlants"/>
        </authorList>
    </citation>
    <scope>IDENTIFICATION</scope>
</reference>
<feature type="transmembrane region" description="Helical" evidence="1">
    <location>
        <begin position="27"/>
        <end position="50"/>
    </location>
</feature>
<keyword evidence="1" id="KW-0812">Transmembrane</keyword>
<proteinExistence type="predicted"/>
<dbReference type="PANTHER" id="PTHR47269">
    <property type="entry name" value="PEPTIDYL-PROLYL CIS-TRANS ISOMERASE CYP21-4"/>
    <property type="match status" value="1"/>
</dbReference>
<evidence type="ECO:0000313" key="3">
    <source>
        <dbReference type="Proteomes" id="UP000006038"/>
    </source>
</evidence>
<dbReference type="PANTHER" id="PTHR47269:SF1">
    <property type="entry name" value="PEPTIDYL-PROLYL CIS-TRANS ISOMERASE CYP21-4"/>
    <property type="match status" value="1"/>
</dbReference>
<evidence type="ECO:0000256" key="1">
    <source>
        <dbReference type="SAM" id="Phobius"/>
    </source>
</evidence>
<dbReference type="eggNOG" id="ENOG502R3S6">
    <property type="taxonomic scope" value="Eukaryota"/>
</dbReference>
<dbReference type="Gramene" id="OB01G19920.1">
    <property type="protein sequence ID" value="OB01G19920.1"/>
    <property type="gene ID" value="OB01G19920"/>
</dbReference>
<keyword evidence="3" id="KW-1185">Reference proteome</keyword>
<dbReference type="HOGENOM" id="CLU_206145_0_0_1"/>